<protein>
    <recommendedName>
        <fullName evidence="4">Lipoprotein</fullName>
    </recommendedName>
</protein>
<gene>
    <name evidence="2" type="ORF">SAMN05443633_106120</name>
</gene>
<dbReference type="AlphaFoldDB" id="A0A1M5E6E5"/>
<evidence type="ECO:0000256" key="1">
    <source>
        <dbReference type="SAM" id="SignalP"/>
    </source>
</evidence>
<dbReference type="PROSITE" id="PS51257">
    <property type="entry name" value="PROKAR_LIPOPROTEIN"/>
    <property type="match status" value="1"/>
</dbReference>
<name>A0A1M5E6E5_9FLAO</name>
<dbReference type="Proteomes" id="UP000184518">
    <property type="component" value="Unassembled WGS sequence"/>
</dbReference>
<organism evidence="2 3">
    <name type="scientific">Chryseobacterium arachidis</name>
    <dbReference type="NCBI Taxonomy" id="1416778"/>
    <lineage>
        <taxon>Bacteria</taxon>
        <taxon>Pseudomonadati</taxon>
        <taxon>Bacteroidota</taxon>
        <taxon>Flavobacteriia</taxon>
        <taxon>Flavobacteriales</taxon>
        <taxon>Weeksellaceae</taxon>
        <taxon>Chryseobacterium group</taxon>
        <taxon>Chryseobacterium</taxon>
    </lineage>
</organism>
<evidence type="ECO:0000313" key="2">
    <source>
        <dbReference type="EMBL" id="SHF74823.1"/>
    </source>
</evidence>
<evidence type="ECO:0008006" key="4">
    <source>
        <dbReference type="Google" id="ProtNLM"/>
    </source>
</evidence>
<dbReference type="RefSeq" id="WP_072958345.1">
    <property type="nucleotide sequence ID" value="NZ_FQUT01000006.1"/>
</dbReference>
<feature type="chain" id="PRO_5012499838" description="Lipoprotein" evidence="1">
    <location>
        <begin position="23"/>
        <end position="248"/>
    </location>
</feature>
<feature type="signal peptide" evidence="1">
    <location>
        <begin position="1"/>
        <end position="22"/>
    </location>
</feature>
<accession>A0A1M5E6E5</accession>
<dbReference type="OrthoDB" id="1241134at2"/>
<evidence type="ECO:0000313" key="3">
    <source>
        <dbReference type="Proteomes" id="UP000184518"/>
    </source>
</evidence>
<keyword evidence="3" id="KW-1185">Reference proteome</keyword>
<dbReference type="STRING" id="1416778.SAMN05443633_106120"/>
<dbReference type="EMBL" id="FQUT01000006">
    <property type="protein sequence ID" value="SHF74823.1"/>
    <property type="molecule type" value="Genomic_DNA"/>
</dbReference>
<keyword evidence="1" id="KW-0732">Signal</keyword>
<reference evidence="3" key="1">
    <citation type="submission" date="2016-11" db="EMBL/GenBank/DDBJ databases">
        <authorList>
            <person name="Varghese N."/>
            <person name="Submissions S."/>
        </authorList>
    </citation>
    <scope>NUCLEOTIDE SEQUENCE [LARGE SCALE GENOMIC DNA]</scope>
    <source>
        <strain evidence="3">DSM 27619</strain>
    </source>
</reference>
<sequence>MKKLLFFLSVSLFALQSCSINSESVYHADSASTMVMDVDMKDAMTMVKSMMPDSLKDKKEFGKLEKLPKTWTSLYDLEELEGKKKSKNPDSIRIMKKIFMKSNFQNDEMAGLSLKLDHFTKADYASAQNISKKQQLPLDQLNTNQWDGKTLVIDTEKFDMSNIESMITDKLPSDEAMGKASGMLKMMFKDIGMTLKFDKKIKSITGKHDWITKTDDHSVKIKYDLDYLFSEDKKPLQFSDKKIIIVTE</sequence>
<proteinExistence type="predicted"/>